<keyword evidence="2" id="KW-1185">Reference proteome</keyword>
<sequence>MIVKNKNNLENRCSKLSDIDINYFSIKGLVKEDNSDKEKYELTYKNTYDFVFNSNTTY</sequence>
<evidence type="ECO:0000313" key="1">
    <source>
        <dbReference type="EMBL" id="UTO56246.1"/>
    </source>
</evidence>
<dbReference type="EMBL" id="CP089285">
    <property type="protein sequence ID" value="UTO56246.1"/>
    <property type="molecule type" value="Genomic_DNA"/>
</dbReference>
<accession>A0ABY5EWM0</accession>
<dbReference type="RefSeq" id="WP_254841928.1">
    <property type="nucleotide sequence ID" value="NZ_CP089285.1"/>
</dbReference>
<reference evidence="1 2" key="1">
    <citation type="journal article" date="2022" name="Microorganisms">
        <title>Assembly and Comparison of Ca. Neoehrlichia mikurensis Genomes.</title>
        <authorList>
            <person name="Azagi T."/>
            <person name="Dirks R.P."/>
            <person name="Yebra-Pimentel E.S."/>
            <person name="Schaap P.J."/>
            <person name="Koehorst J.J."/>
            <person name="Esser H.J."/>
            <person name="Sprong H."/>
        </authorList>
    </citation>
    <scope>NUCLEOTIDE SEQUENCE [LARGE SCALE GENOMIC DNA]</scope>
    <source>
        <strain evidence="1">18-2804</strain>
    </source>
</reference>
<evidence type="ECO:0000313" key="2">
    <source>
        <dbReference type="Proteomes" id="UP001059985"/>
    </source>
</evidence>
<protein>
    <submittedName>
        <fullName evidence="1">Uncharacterized protein</fullName>
    </submittedName>
</protein>
<gene>
    <name evidence="1" type="ORF">LUA81_04005</name>
</gene>
<name>A0ABY5EWM0_9RICK</name>
<organism evidence="1 2">
    <name type="scientific">Neoehrlichia mikurensis</name>
    <dbReference type="NCBI Taxonomy" id="89586"/>
    <lineage>
        <taxon>Bacteria</taxon>
        <taxon>Pseudomonadati</taxon>
        <taxon>Pseudomonadota</taxon>
        <taxon>Alphaproteobacteria</taxon>
        <taxon>Rickettsiales</taxon>
        <taxon>Anaplasmataceae</taxon>
        <taxon>Candidatus Neoehrlichia</taxon>
    </lineage>
</organism>
<dbReference type="Proteomes" id="UP001059985">
    <property type="component" value="Chromosome"/>
</dbReference>
<proteinExistence type="predicted"/>